<dbReference type="EMBL" id="CAJPDS010000012">
    <property type="protein sequence ID" value="CAF9913082.1"/>
    <property type="molecule type" value="Genomic_DNA"/>
</dbReference>
<evidence type="ECO:0000256" key="4">
    <source>
        <dbReference type="PIRSR" id="PIRSR001365-1"/>
    </source>
</evidence>
<dbReference type="PIRSF" id="PIRSF001365">
    <property type="entry name" value="DHDPS"/>
    <property type="match status" value="1"/>
</dbReference>
<evidence type="ECO:0008006" key="8">
    <source>
        <dbReference type="Google" id="ProtNLM"/>
    </source>
</evidence>
<comment type="similarity">
    <text evidence="3">Belongs to the DapA family.</text>
</comment>
<dbReference type="Proteomes" id="UP000664521">
    <property type="component" value="Unassembled WGS sequence"/>
</dbReference>
<proteinExistence type="inferred from homology"/>
<evidence type="ECO:0000313" key="6">
    <source>
        <dbReference type="EMBL" id="CAF9913082.1"/>
    </source>
</evidence>
<reference evidence="6" key="1">
    <citation type="submission" date="2021-03" db="EMBL/GenBank/DDBJ databases">
        <authorList>
            <person name="Tagirdzhanova G."/>
        </authorList>
    </citation>
    <scope>NUCLEOTIDE SEQUENCE</scope>
</reference>
<dbReference type="InterPro" id="IPR013785">
    <property type="entry name" value="Aldolase_TIM"/>
</dbReference>
<dbReference type="OrthoDB" id="191315at2759"/>
<dbReference type="CDD" id="cd00408">
    <property type="entry name" value="DHDPS-like"/>
    <property type="match status" value="1"/>
</dbReference>
<name>A0A8H3EZE0_9LECA</name>
<dbReference type="InterPro" id="IPR020624">
    <property type="entry name" value="Schiff_base-form_aldolases_CS"/>
</dbReference>
<evidence type="ECO:0000256" key="2">
    <source>
        <dbReference type="ARBA" id="ARBA00023270"/>
    </source>
</evidence>
<sequence>MAAPPPPGVYVPVPTFFVSRQASTYSPQAPPLDLETQTRHAIHLAKCGVRGLVVSGSTGEAIAITNKERSELLRHVRQQLENAGYTDYPIIAGTVTQGIEDTVQQLRDAEAAGARWGLVLAPSYFATALTQDGLKDWYVAIAERSPLPIMVYHYPAVCNNITIRASTFQSLAAHPNIVGCKLSHGDLSLHTQIASNPRIDSKKFATFTGLGQQLLPVLTVGGAGAIDGLAAIFPRVVCRLWEATLQGGLDEARSLQEAVCRGEELVVGCGVPGVKEAVSRILGMGDRDGTRLPLKGGIGDTEWEKWTEIMEDLRTLEQDLAT</sequence>
<dbReference type="GO" id="GO:0008840">
    <property type="term" value="F:4-hydroxy-tetrahydrodipicolinate synthase activity"/>
    <property type="evidence" value="ECO:0007669"/>
    <property type="project" value="TreeGrafter"/>
</dbReference>
<gene>
    <name evidence="6" type="ORF">HETSPECPRED_001320</name>
</gene>
<keyword evidence="2" id="KW-0704">Schiff base</keyword>
<evidence type="ECO:0000256" key="3">
    <source>
        <dbReference type="PIRNR" id="PIRNR001365"/>
    </source>
</evidence>
<organism evidence="6 7">
    <name type="scientific">Heterodermia speciosa</name>
    <dbReference type="NCBI Taxonomy" id="116794"/>
    <lineage>
        <taxon>Eukaryota</taxon>
        <taxon>Fungi</taxon>
        <taxon>Dikarya</taxon>
        <taxon>Ascomycota</taxon>
        <taxon>Pezizomycotina</taxon>
        <taxon>Lecanoromycetes</taxon>
        <taxon>OSLEUM clade</taxon>
        <taxon>Lecanoromycetidae</taxon>
        <taxon>Caliciales</taxon>
        <taxon>Physciaceae</taxon>
        <taxon>Heterodermia</taxon>
    </lineage>
</organism>
<evidence type="ECO:0000256" key="5">
    <source>
        <dbReference type="PIRSR" id="PIRSR001365-2"/>
    </source>
</evidence>
<dbReference type="Pfam" id="PF00701">
    <property type="entry name" value="DHDPS"/>
    <property type="match status" value="1"/>
</dbReference>
<keyword evidence="1 3" id="KW-0456">Lyase</keyword>
<accession>A0A8H3EZE0</accession>
<dbReference type="PROSITE" id="PS00665">
    <property type="entry name" value="DHDPS_1"/>
    <property type="match status" value="1"/>
</dbReference>
<feature type="active site" description="Schiff-base intermediate with substrate" evidence="4">
    <location>
        <position position="181"/>
    </location>
</feature>
<dbReference type="PANTHER" id="PTHR12128">
    <property type="entry name" value="DIHYDRODIPICOLINATE SYNTHASE"/>
    <property type="match status" value="1"/>
</dbReference>
<dbReference type="InterPro" id="IPR002220">
    <property type="entry name" value="DapA-like"/>
</dbReference>
<comment type="caution">
    <text evidence="6">The sequence shown here is derived from an EMBL/GenBank/DDBJ whole genome shotgun (WGS) entry which is preliminary data.</text>
</comment>
<protein>
    <recommendedName>
        <fullName evidence="8">Dihydrodipicolinate synthase</fullName>
    </recommendedName>
</protein>
<dbReference type="PRINTS" id="PR00146">
    <property type="entry name" value="DHPICSNTHASE"/>
</dbReference>
<dbReference type="PANTHER" id="PTHR12128:SF68">
    <property type="entry name" value="DIHYDRODIPICOLINATE SYNTHETASE"/>
    <property type="match status" value="1"/>
</dbReference>
<keyword evidence="7" id="KW-1185">Reference proteome</keyword>
<feature type="active site" description="Proton donor/acceptor" evidence="4">
    <location>
        <position position="152"/>
    </location>
</feature>
<feature type="binding site" evidence="5">
    <location>
        <position position="226"/>
    </location>
    <ligand>
        <name>pyruvate</name>
        <dbReference type="ChEBI" id="CHEBI:15361"/>
    </ligand>
</feature>
<dbReference type="Gene3D" id="3.20.20.70">
    <property type="entry name" value="Aldolase class I"/>
    <property type="match status" value="1"/>
</dbReference>
<evidence type="ECO:0000313" key="7">
    <source>
        <dbReference type="Proteomes" id="UP000664521"/>
    </source>
</evidence>
<dbReference type="SMART" id="SM01130">
    <property type="entry name" value="DHDPS"/>
    <property type="match status" value="1"/>
</dbReference>
<dbReference type="SUPFAM" id="SSF51569">
    <property type="entry name" value="Aldolase"/>
    <property type="match status" value="1"/>
</dbReference>
<evidence type="ECO:0000256" key="1">
    <source>
        <dbReference type="ARBA" id="ARBA00023239"/>
    </source>
</evidence>
<feature type="binding site" evidence="5">
    <location>
        <position position="58"/>
    </location>
    <ligand>
        <name>pyruvate</name>
        <dbReference type="ChEBI" id="CHEBI:15361"/>
    </ligand>
</feature>
<dbReference type="AlphaFoldDB" id="A0A8H3EZE0"/>